<proteinExistence type="predicted"/>
<protein>
    <submittedName>
        <fullName evidence="1">Uncharacterized protein</fullName>
    </submittedName>
</protein>
<evidence type="ECO:0000313" key="1">
    <source>
        <dbReference type="EMBL" id="RJE23507.1"/>
    </source>
</evidence>
<reference evidence="2" key="1">
    <citation type="submission" date="2017-02" db="EMBL/GenBank/DDBJ databases">
        <authorList>
            <person name="Tafer H."/>
            <person name="Lopandic K."/>
        </authorList>
    </citation>
    <scope>NUCLEOTIDE SEQUENCE [LARGE SCALE GENOMIC DNA]</scope>
    <source>
        <strain evidence="2">CBS 366.77</strain>
    </source>
</reference>
<sequence>MPNKRRIQVAIYHRGALSLSDNRSILGPAAFHWGFIITPKHPHNLDCQAYDVSDGVSLDPVSGEDLNPDRNWLFRSKSNVDIFHHDRLIGRILIGKVPSWVPRERLERILKEVKMPVRGVEPAQNCVSWTMDAIQALQDKGVLGRFDRGVFLERALAFADSCLVDLKPGCFWDYTAALASSST</sequence>
<gene>
    <name evidence="1" type="ORF">PHISCL_04176</name>
</gene>
<dbReference type="STRING" id="2070753.A0A3A2ZPW8"/>
<name>A0A3A2ZPW8_9EURO</name>
<dbReference type="AlphaFoldDB" id="A0A3A2ZPW8"/>
<dbReference type="EMBL" id="MVGC01000118">
    <property type="protein sequence ID" value="RJE23507.1"/>
    <property type="molecule type" value="Genomic_DNA"/>
</dbReference>
<organism evidence="1 2">
    <name type="scientific">Aspergillus sclerotialis</name>
    <dbReference type="NCBI Taxonomy" id="2070753"/>
    <lineage>
        <taxon>Eukaryota</taxon>
        <taxon>Fungi</taxon>
        <taxon>Dikarya</taxon>
        <taxon>Ascomycota</taxon>
        <taxon>Pezizomycotina</taxon>
        <taxon>Eurotiomycetes</taxon>
        <taxon>Eurotiomycetidae</taxon>
        <taxon>Eurotiales</taxon>
        <taxon>Aspergillaceae</taxon>
        <taxon>Aspergillus</taxon>
        <taxon>Aspergillus subgen. Polypaecilum</taxon>
    </lineage>
</organism>
<dbReference type="InterPro" id="IPR054208">
    <property type="entry name" value="DUF6914"/>
</dbReference>
<comment type="caution">
    <text evidence="1">The sequence shown here is derived from an EMBL/GenBank/DDBJ whole genome shotgun (WGS) entry which is preliminary data.</text>
</comment>
<dbReference type="Pfam" id="PF21858">
    <property type="entry name" value="DUF6914"/>
    <property type="match status" value="1"/>
</dbReference>
<dbReference type="OrthoDB" id="4924482at2759"/>
<accession>A0A3A2ZPW8</accession>
<keyword evidence="2" id="KW-1185">Reference proteome</keyword>
<dbReference type="Proteomes" id="UP000266188">
    <property type="component" value="Unassembled WGS sequence"/>
</dbReference>
<evidence type="ECO:0000313" key="2">
    <source>
        <dbReference type="Proteomes" id="UP000266188"/>
    </source>
</evidence>